<keyword evidence="9" id="KW-0645">Protease</keyword>
<sequence length="397" mass="41751">MPWNDNANPGPWGSPPSGEGGGGDKQPPKNQGPQGGGPRRPGGGGPGGPDISATLERLIAQLRGMLGAGGPGGDRIRPGAIAAVAGAGFALWALSGVYIVQPNEAAVVTTFGAYSRSETPGLRYHLPMPIERVEKVAVTSLNRIDIGGSAGADVPEESLMLTGDENIVNLDFSVTWRVADAAKYVFTVRDQEDAVKAVAESAMREVVGKTTLQDILTTGRGRVQNQSAELMQKTLDGWGAGVSIVEVQIRSANPPQEVVAAFREVANAGQDAESAVNEANSYRNRVINEAKGDAAKLTQSAQGYREQSVREAIGEASRFSQILTEYKRAPGVTRDRLYIETMQRVLSRSNKVVIDGKGASAPIILPPDVFRAKTPTARVVPQAEGGETVIPSPGAPR</sequence>
<evidence type="ECO:0000259" key="8">
    <source>
        <dbReference type="SMART" id="SM00244"/>
    </source>
</evidence>
<dbReference type="Pfam" id="PF01145">
    <property type="entry name" value="Band_7"/>
    <property type="match status" value="1"/>
</dbReference>
<keyword evidence="10" id="KW-1185">Reference proteome</keyword>
<comment type="similarity">
    <text evidence="2 6">Belongs to the band 7/mec-2 family. HflK subfamily.</text>
</comment>
<dbReference type="CDD" id="cd03404">
    <property type="entry name" value="SPFH_HflK"/>
    <property type="match status" value="1"/>
</dbReference>
<dbReference type="GO" id="GO:0008233">
    <property type="term" value="F:peptidase activity"/>
    <property type="evidence" value="ECO:0007669"/>
    <property type="project" value="UniProtKB-KW"/>
</dbReference>
<feature type="domain" description="Band 7" evidence="8">
    <location>
        <begin position="95"/>
        <end position="266"/>
    </location>
</feature>
<dbReference type="RefSeq" id="WP_377366963.1">
    <property type="nucleotide sequence ID" value="NZ_JAOTJD010000002.1"/>
</dbReference>
<dbReference type="Proteomes" id="UP001598130">
    <property type="component" value="Unassembled WGS sequence"/>
</dbReference>
<feature type="compositionally biased region" description="Gly residues" evidence="7">
    <location>
        <begin position="33"/>
        <end position="48"/>
    </location>
</feature>
<comment type="subunit">
    <text evidence="6">HflC and HflK may interact to form a multimeric complex.</text>
</comment>
<name>A0ABW6CL07_9CAUL</name>
<dbReference type="InterPro" id="IPR001107">
    <property type="entry name" value="Band_7"/>
</dbReference>
<gene>
    <name evidence="9" type="primary">hflK</name>
    <name evidence="9" type="ORF">OCL97_01475</name>
</gene>
<evidence type="ECO:0000256" key="1">
    <source>
        <dbReference type="ARBA" id="ARBA00004167"/>
    </source>
</evidence>
<dbReference type="GO" id="GO:0006508">
    <property type="term" value="P:proteolysis"/>
    <property type="evidence" value="ECO:0007669"/>
    <property type="project" value="UniProtKB-KW"/>
</dbReference>
<evidence type="ECO:0000256" key="2">
    <source>
        <dbReference type="ARBA" id="ARBA00006971"/>
    </source>
</evidence>
<keyword evidence="5" id="KW-0472">Membrane</keyword>
<dbReference type="InterPro" id="IPR036013">
    <property type="entry name" value="Band_7/SPFH_dom_sf"/>
</dbReference>
<comment type="function">
    <text evidence="6">HflC and HflK could encode or regulate a protease.</text>
</comment>
<dbReference type="SUPFAM" id="SSF117892">
    <property type="entry name" value="Band 7/SPFH domain"/>
    <property type="match status" value="1"/>
</dbReference>
<comment type="caution">
    <text evidence="9">The sequence shown here is derived from an EMBL/GenBank/DDBJ whole genome shotgun (WGS) entry which is preliminary data.</text>
</comment>
<dbReference type="PANTHER" id="PTHR43327:SF2">
    <property type="entry name" value="MODULATOR OF FTSH PROTEASE HFLK"/>
    <property type="match status" value="1"/>
</dbReference>
<dbReference type="Gene3D" id="3.30.479.30">
    <property type="entry name" value="Band 7 domain"/>
    <property type="match status" value="1"/>
</dbReference>
<evidence type="ECO:0000313" key="10">
    <source>
        <dbReference type="Proteomes" id="UP001598130"/>
    </source>
</evidence>
<dbReference type="NCBIfam" id="TIGR01933">
    <property type="entry name" value="hflK"/>
    <property type="match status" value="1"/>
</dbReference>
<accession>A0ABW6CL07</accession>
<dbReference type="InterPro" id="IPR010201">
    <property type="entry name" value="HflK"/>
</dbReference>
<organism evidence="9 10">
    <name type="scientific">Phenylobacterium ferrooxidans</name>
    <dbReference type="NCBI Taxonomy" id="2982689"/>
    <lineage>
        <taxon>Bacteria</taxon>
        <taxon>Pseudomonadati</taxon>
        <taxon>Pseudomonadota</taxon>
        <taxon>Alphaproteobacteria</taxon>
        <taxon>Caulobacterales</taxon>
        <taxon>Caulobacteraceae</taxon>
        <taxon>Phenylobacterium</taxon>
    </lineage>
</organism>
<feature type="region of interest" description="Disordered" evidence="7">
    <location>
        <begin position="1"/>
        <end position="52"/>
    </location>
</feature>
<dbReference type="SMART" id="SM00244">
    <property type="entry name" value="PHB"/>
    <property type="match status" value="1"/>
</dbReference>
<evidence type="ECO:0000256" key="6">
    <source>
        <dbReference type="RuleBase" id="RU364113"/>
    </source>
</evidence>
<evidence type="ECO:0000313" key="9">
    <source>
        <dbReference type="EMBL" id="MFD3262627.1"/>
    </source>
</evidence>
<reference evidence="9 10" key="1">
    <citation type="submission" date="2022-09" db="EMBL/GenBank/DDBJ databases">
        <title>New species of Phenylobacterium.</title>
        <authorList>
            <person name="Mieszkin S."/>
        </authorList>
    </citation>
    <scope>NUCLEOTIDE SEQUENCE [LARGE SCALE GENOMIC DNA]</scope>
    <source>
        <strain evidence="9 10">HK31-G</strain>
    </source>
</reference>
<keyword evidence="3" id="KW-0812">Transmembrane</keyword>
<evidence type="ECO:0000256" key="5">
    <source>
        <dbReference type="ARBA" id="ARBA00023136"/>
    </source>
</evidence>
<protein>
    <recommendedName>
        <fullName evidence="6">Protein HflK</fullName>
    </recommendedName>
</protein>
<keyword evidence="9" id="KW-0378">Hydrolase</keyword>
<keyword evidence="4" id="KW-1133">Transmembrane helix</keyword>
<dbReference type="EMBL" id="JAOTJD010000002">
    <property type="protein sequence ID" value="MFD3262627.1"/>
    <property type="molecule type" value="Genomic_DNA"/>
</dbReference>
<evidence type="ECO:0000256" key="7">
    <source>
        <dbReference type="SAM" id="MobiDB-lite"/>
    </source>
</evidence>
<evidence type="ECO:0000256" key="3">
    <source>
        <dbReference type="ARBA" id="ARBA00022692"/>
    </source>
</evidence>
<evidence type="ECO:0000256" key="4">
    <source>
        <dbReference type="ARBA" id="ARBA00022989"/>
    </source>
</evidence>
<comment type="subcellular location">
    <subcellularLocation>
        <location evidence="1">Membrane</location>
        <topology evidence="1">Single-pass membrane protein</topology>
    </subcellularLocation>
</comment>
<proteinExistence type="inferred from homology"/>
<dbReference type="InterPro" id="IPR050710">
    <property type="entry name" value="Band7/mec-2_domain"/>
</dbReference>
<dbReference type="PANTHER" id="PTHR43327">
    <property type="entry name" value="STOMATIN-LIKE PROTEIN 2, MITOCHONDRIAL"/>
    <property type="match status" value="1"/>
</dbReference>